<keyword evidence="3" id="KW-0812">Transmembrane</keyword>
<dbReference type="Proteomes" id="UP000219559">
    <property type="component" value="Unassembled WGS sequence"/>
</dbReference>
<dbReference type="InterPro" id="IPR001451">
    <property type="entry name" value="Hexapep"/>
</dbReference>
<keyword evidence="3" id="KW-0472">Membrane</keyword>
<keyword evidence="3" id="KW-1133">Transmembrane helix</keyword>
<dbReference type="PANTHER" id="PTHR23416:SF23">
    <property type="entry name" value="ACETYLTRANSFERASE C18B11.09C-RELATED"/>
    <property type="match status" value="1"/>
</dbReference>
<dbReference type="SUPFAM" id="SSF51161">
    <property type="entry name" value="Trimeric LpxA-like enzymes"/>
    <property type="match status" value="1"/>
</dbReference>
<name>A0A2A4GDM4_9FLAO</name>
<accession>A0A2A4GDM4</accession>
<dbReference type="GO" id="GO:0005829">
    <property type="term" value="C:cytosol"/>
    <property type="evidence" value="ECO:0007669"/>
    <property type="project" value="TreeGrafter"/>
</dbReference>
<dbReference type="OrthoDB" id="9812571at2"/>
<protein>
    <recommendedName>
        <fullName evidence="6">Acetyltransferase</fullName>
    </recommendedName>
</protein>
<sequence>MKRSFVFIICLIPINTIKIFLLRLLGCKVHKKAKIGLSIIFVGELNLAEYSSIGSFNLIMVDKLSMEKNTSIKKLNFIRGPFDLILQSCSGISSQNKIRRAIPPVTYGKASLILGINSFIVSNHFIDLTRSVTIGCHSIIAGIRTQIWTHGYYHESTGKGRIRIDGPVRIGDNVYVGSSCIFNPGVSVSDNIHIGAGSTISKNLSEPGMYVGQSLRFINNSIEKIRAKLNKIQCEGLIEEVYSK</sequence>
<proteinExistence type="inferred from homology"/>
<feature type="transmembrane region" description="Helical" evidence="3">
    <location>
        <begin position="6"/>
        <end position="25"/>
    </location>
</feature>
<evidence type="ECO:0000313" key="5">
    <source>
        <dbReference type="Proteomes" id="UP000219559"/>
    </source>
</evidence>
<dbReference type="Gene3D" id="2.160.10.10">
    <property type="entry name" value="Hexapeptide repeat proteins"/>
    <property type="match status" value="1"/>
</dbReference>
<gene>
    <name evidence="4" type="ORF">B7P33_04455</name>
</gene>
<reference evidence="4 5" key="1">
    <citation type="submission" date="2017-04" db="EMBL/GenBank/DDBJ databases">
        <title>A new member of the family Flavobacteriaceae isolated from ascidians.</title>
        <authorList>
            <person name="Chen L."/>
        </authorList>
    </citation>
    <scope>NUCLEOTIDE SEQUENCE [LARGE SCALE GENOMIC DNA]</scope>
    <source>
        <strain evidence="4 5">HQA918</strain>
    </source>
</reference>
<comment type="caution">
    <text evidence="4">The sequence shown here is derived from an EMBL/GenBank/DDBJ whole genome shotgun (WGS) entry which is preliminary data.</text>
</comment>
<evidence type="ECO:0000256" key="3">
    <source>
        <dbReference type="SAM" id="Phobius"/>
    </source>
</evidence>
<dbReference type="GO" id="GO:0008374">
    <property type="term" value="F:O-acyltransferase activity"/>
    <property type="evidence" value="ECO:0007669"/>
    <property type="project" value="TreeGrafter"/>
</dbReference>
<dbReference type="InterPro" id="IPR051159">
    <property type="entry name" value="Hexapeptide_acetyltransf"/>
</dbReference>
<dbReference type="PANTHER" id="PTHR23416">
    <property type="entry name" value="SIALIC ACID SYNTHASE-RELATED"/>
    <property type="match status" value="1"/>
</dbReference>
<evidence type="ECO:0000256" key="2">
    <source>
        <dbReference type="ARBA" id="ARBA00022679"/>
    </source>
</evidence>
<evidence type="ECO:0000256" key="1">
    <source>
        <dbReference type="ARBA" id="ARBA00007274"/>
    </source>
</evidence>
<dbReference type="Pfam" id="PF14602">
    <property type="entry name" value="Hexapep_2"/>
    <property type="match status" value="1"/>
</dbReference>
<organism evidence="4 5">
    <name type="scientific">Sediminicola luteus</name>
    <dbReference type="NCBI Taxonomy" id="319238"/>
    <lineage>
        <taxon>Bacteria</taxon>
        <taxon>Pseudomonadati</taxon>
        <taxon>Bacteroidota</taxon>
        <taxon>Flavobacteriia</taxon>
        <taxon>Flavobacteriales</taxon>
        <taxon>Flavobacteriaceae</taxon>
        <taxon>Sediminicola</taxon>
    </lineage>
</organism>
<keyword evidence="2" id="KW-0808">Transferase</keyword>
<dbReference type="InterPro" id="IPR011004">
    <property type="entry name" value="Trimer_LpxA-like_sf"/>
</dbReference>
<keyword evidence="5" id="KW-1185">Reference proteome</keyword>
<dbReference type="RefSeq" id="WP_097442074.1">
    <property type="nucleotide sequence ID" value="NZ_NBWU01000001.1"/>
</dbReference>
<dbReference type="AlphaFoldDB" id="A0A2A4GDM4"/>
<comment type="similarity">
    <text evidence="1">Belongs to the transferase hexapeptide repeat family.</text>
</comment>
<evidence type="ECO:0000313" key="4">
    <source>
        <dbReference type="EMBL" id="PCE66553.1"/>
    </source>
</evidence>
<evidence type="ECO:0008006" key="6">
    <source>
        <dbReference type="Google" id="ProtNLM"/>
    </source>
</evidence>
<dbReference type="EMBL" id="NBWU01000001">
    <property type="protein sequence ID" value="PCE66553.1"/>
    <property type="molecule type" value="Genomic_DNA"/>
</dbReference>